<feature type="compositionally biased region" description="Polar residues" evidence="1">
    <location>
        <begin position="42"/>
        <end position="56"/>
    </location>
</feature>
<keyword evidence="2" id="KW-0812">Transmembrane</keyword>
<evidence type="ECO:0000256" key="2">
    <source>
        <dbReference type="SAM" id="Phobius"/>
    </source>
</evidence>
<dbReference type="EMBL" id="VOSM01000003">
    <property type="protein sequence ID" value="TXD37569.1"/>
    <property type="molecule type" value="Genomic_DNA"/>
</dbReference>
<evidence type="ECO:0000313" key="4">
    <source>
        <dbReference type="Proteomes" id="UP000321412"/>
    </source>
</evidence>
<protein>
    <submittedName>
        <fullName evidence="3">AgmX/PglI C-terminal domain-containing protein</fullName>
    </submittedName>
</protein>
<dbReference type="OrthoDB" id="5507309at2"/>
<feature type="transmembrane region" description="Helical" evidence="2">
    <location>
        <begin position="63"/>
        <end position="88"/>
    </location>
</feature>
<dbReference type="AlphaFoldDB" id="A0A5C6XJ04"/>
<feature type="region of interest" description="Disordered" evidence="1">
    <location>
        <begin position="33"/>
        <end position="56"/>
    </location>
</feature>
<dbReference type="InterPro" id="IPR049806">
    <property type="entry name" value="MasK-like_C"/>
</dbReference>
<gene>
    <name evidence="3" type="ORF">FRC98_07720</name>
</gene>
<evidence type="ECO:0000313" key="3">
    <source>
        <dbReference type="EMBL" id="TXD37569.1"/>
    </source>
</evidence>
<accession>A0A5C6XJ04</accession>
<sequence>MLLISATCLGFSFAHQMILCRLRRDYNKGRDPGIPRFRALPSSHQTLPNEPSMSTSSSGCGPLVVILIAIFCGTLGVMTGAGGLYLYLSQSADGLERLNLASASTDAQPAPPSSSGSDDVYAMAYPITDTLQFQGKIDEGSVRTRITNERSAFQRCYQRVLDKTPDVRGELSLQFTVSGSTGEVIAAVTRDNYTNSEALADCVTGELKKWRFPAPETSQISVVRFEALFLPFRAEQG</sequence>
<name>A0A5C6XJ04_9DELT</name>
<dbReference type="NCBIfam" id="NF033768">
    <property type="entry name" value="myxo_SS_tail"/>
    <property type="match status" value="1"/>
</dbReference>
<keyword evidence="2" id="KW-1133">Transmembrane helix</keyword>
<keyword evidence="4" id="KW-1185">Reference proteome</keyword>
<proteinExistence type="predicted"/>
<reference evidence="3 4" key="1">
    <citation type="submission" date="2019-08" db="EMBL/GenBank/DDBJ databases">
        <title>Bradymonadales sp. TMQ4.</title>
        <authorList>
            <person name="Liang Q."/>
        </authorList>
    </citation>
    <scope>NUCLEOTIDE SEQUENCE [LARGE SCALE GENOMIC DNA]</scope>
    <source>
        <strain evidence="3 4">TMQ4</strain>
    </source>
</reference>
<dbReference type="Proteomes" id="UP000321412">
    <property type="component" value="Unassembled WGS sequence"/>
</dbReference>
<evidence type="ECO:0000256" key="1">
    <source>
        <dbReference type="SAM" id="MobiDB-lite"/>
    </source>
</evidence>
<comment type="caution">
    <text evidence="3">The sequence shown here is derived from an EMBL/GenBank/DDBJ whole genome shotgun (WGS) entry which is preliminary data.</text>
</comment>
<organism evidence="3 4">
    <name type="scientific">Lujinxingia vulgaris</name>
    <dbReference type="NCBI Taxonomy" id="2600176"/>
    <lineage>
        <taxon>Bacteria</taxon>
        <taxon>Deltaproteobacteria</taxon>
        <taxon>Bradymonadales</taxon>
        <taxon>Lujinxingiaceae</taxon>
        <taxon>Lujinxingia</taxon>
    </lineage>
</organism>
<keyword evidence="2" id="KW-0472">Membrane</keyword>